<proteinExistence type="inferred from homology"/>
<accession>A0A841JYY6</accession>
<dbReference type="NCBIfam" id="NF001965">
    <property type="entry name" value="PRK00742.1"/>
    <property type="match status" value="1"/>
</dbReference>
<feature type="domain" description="Response regulatory" evidence="6">
    <location>
        <begin position="28"/>
        <end position="146"/>
    </location>
</feature>
<feature type="modified residue" description="4-aspartylphosphate" evidence="3 5">
    <location>
        <position position="79"/>
    </location>
</feature>
<reference evidence="8 9" key="1">
    <citation type="submission" date="2020-08" db="EMBL/GenBank/DDBJ databases">
        <title>Genomic Encyclopedia of Type Strains, Phase IV (KMG-IV): sequencing the most valuable type-strain genomes for metagenomic binning, comparative biology and taxonomic classification.</title>
        <authorList>
            <person name="Goeker M."/>
        </authorList>
    </citation>
    <scope>NUCLEOTIDE SEQUENCE [LARGE SCALE GENOMIC DNA]</scope>
    <source>
        <strain evidence="8 9">DSM 103733</strain>
    </source>
</reference>
<dbReference type="GO" id="GO:0005737">
    <property type="term" value="C:cytoplasm"/>
    <property type="evidence" value="ECO:0007669"/>
    <property type="project" value="UniProtKB-SubCell"/>
</dbReference>
<dbReference type="GO" id="GO:0000156">
    <property type="term" value="F:phosphorelay response regulator activity"/>
    <property type="evidence" value="ECO:0007669"/>
    <property type="project" value="InterPro"/>
</dbReference>
<comment type="subcellular location">
    <subcellularLocation>
        <location evidence="3">Cytoplasm</location>
    </subcellularLocation>
</comment>
<dbReference type="SMART" id="SM00448">
    <property type="entry name" value="REC"/>
    <property type="match status" value="1"/>
</dbReference>
<dbReference type="EC" id="3.1.1.61" evidence="3"/>
<dbReference type="PROSITE" id="PS50110">
    <property type="entry name" value="RESPONSE_REGULATORY"/>
    <property type="match status" value="1"/>
</dbReference>
<dbReference type="GO" id="GO:0008984">
    <property type="term" value="F:protein-glutamate methylesterase activity"/>
    <property type="evidence" value="ECO:0007669"/>
    <property type="project" value="UniProtKB-UniRule"/>
</dbReference>
<dbReference type="Proteomes" id="UP000538666">
    <property type="component" value="Unassembled WGS sequence"/>
</dbReference>
<comment type="catalytic activity">
    <reaction evidence="3">
        <text>L-glutaminyl-[protein] + H2O = L-glutamyl-[protein] + NH4(+)</text>
        <dbReference type="Rhea" id="RHEA:16441"/>
        <dbReference type="Rhea" id="RHEA-COMP:10207"/>
        <dbReference type="Rhea" id="RHEA-COMP:10208"/>
        <dbReference type="ChEBI" id="CHEBI:15377"/>
        <dbReference type="ChEBI" id="CHEBI:28938"/>
        <dbReference type="ChEBI" id="CHEBI:29973"/>
        <dbReference type="ChEBI" id="CHEBI:30011"/>
        <dbReference type="EC" id="3.5.1.44"/>
    </reaction>
</comment>
<evidence type="ECO:0000256" key="4">
    <source>
        <dbReference type="PROSITE-ProRule" id="PRU00050"/>
    </source>
</evidence>
<dbReference type="SUPFAM" id="SSF52172">
    <property type="entry name" value="CheY-like"/>
    <property type="match status" value="1"/>
</dbReference>
<dbReference type="Gene3D" id="3.40.50.180">
    <property type="entry name" value="Methylesterase CheB, C-terminal domain"/>
    <property type="match status" value="1"/>
</dbReference>
<dbReference type="Pfam" id="PF00072">
    <property type="entry name" value="Response_reg"/>
    <property type="match status" value="1"/>
</dbReference>
<dbReference type="InterPro" id="IPR011006">
    <property type="entry name" value="CheY-like_superfamily"/>
</dbReference>
<dbReference type="PIRSF" id="PIRSF000876">
    <property type="entry name" value="RR_chemtxs_CheB"/>
    <property type="match status" value="1"/>
</dbReference>
<dbReference type="HAMAP" id="MF_00099">
    <property type="entry name" value="CheB_chemtxs"/>
    <property type="match status" value="1"/>
</dbReference>
<comment type="similarity">
    <text evidence="3">Belongs to the CheB family.</text>
</comment>
<dbReference type="SUPFAM" id="SSF52738">
    <property type="entry name" value="Methylesterase CheB, C-terminal domain"/>
    <property type="match status" value="1"/>
</dbReference>
<dbReference type="OrthoDB" id="9793421at2"/>
<dbReference type="InterPro" id="IPR001789">
    <property type="entry name" value="Sig_transdc_resp-reg_receiver"/>
</dbReference>
<dbReference type="Pfam" id="PF01339">
    <property type="entry name" value="CheB_methylest"/>
    <property type="match status" value="1"/>
</dbReference>
<dbReference type="PANTHER" id="PTHR42872">
    <property type="entry name" value="PROTEIN-GLUTAMATE METHYLESTERASE/PROTEIN-GLUTAMINE GLUTAMINASE"/>
    <property type="match status" value="1"/>
</dbReference>
<evidence type="ECO:0000256" key="2">
    <source>
        <dbReference type="ARBA" id="ARBA00048267"/>
    </source>
</evidence>
<comment type="function">
    <text evidence="3">Involved in chemotaxis. Part of a chemotaxis signal transduction system that modulates chemotaxis in response to various stimuli. Catalyzes the demethylation of specific methylglutamate residues introduced into the chemoreceptors (methyl-accepting chemotaxis proteins or MCP) by CheR. Also mediates the irreversible deamidation of specific glutamine residues to glutamic acid.</text>
</comment>
<keyword evidence="3 5" id="KW-0597">Phosphoprotein</keyword>
<dbReference type="PANTHER" id="PTHR42872:SF3">
    <property type="entry name" value="PROTEIN-GLUTAMATE METHYLESTERASE_PROTEIN-GLUTAMINE GLUTAMINASE 1"/>
    <property type="match status" value="1"/>
</dbReference>
<dbReference type="AlphaFoldDB" id="A0A841JYY6"/>
<comment type="catalytic activity">
    <reaction evidence="2 3">
        <text>[protein]-L-glutamate 5-O-methyl ester + H2O = L-glutamyl-[protein] + methanol + H(+)</text>
        <dbReference type="Rhea" id="RHEA:23236"/>
        <dbReference type="Rhea" id="RHEA-COMP:10208"/>
        <dbReference type="Rhea" id="RHEA-COMP:10311"/>
        <dbReference type="ChEBI" id="CHEBI:15377"/>
        <dbReference type="ChEBI" id="CHEBI:15378"/>
        <dbReference type="ChEBI" id="CHEBI:17790"/>
        <dbReference type="ChEBI" id="CHEBI:29973"/>
        <dbReference type="ChEBI" id="CHEBI:82795"/>
        <dbReference type="EC" id="3.1.1.61"/>
    </reaction>
</comment>
<keyword evidence="3" id="KW-0963">Cytoplasm</keyword>
<keyword evidence="9" id="KW-1185">Reference proteome</keyword>
<dbReference type="GO" id="GO:0050568">
    <property type="term" value="F:protein-glutamine glutaminase activity"/>
    <property type="evidence" value="ECO:0007669"/>
    <property type="project" value="UniProtKB-UniRule"/>
</dbReference>
<dbReference type="GO" id="GO:0006935">
    <property type="term" value="P:chemotaxis"/>
    <property type="evidence" value="ECO:0007669"/>
    <property type="project" value="UniProtKB-UniRule"/>
</dbReference>
<comment type="domain">
    <text evidence="3">Contains a C-terminal catalytic domain, and an N-terminal region which modulates catalytic activity.</text>
</comment>
<protein>
    <recommendedName>
        <fullName evidence="3">Protein-glutamate methylesterase/protein-glutamine glutaminase</fullName>
        <ecNumber evidence="3">3.1.1.61</ecNumber>
        <ecNumber evidence="3">3.5.1.44</ecNumber>
    </recommendedName>
</protein>
<evidence type="ECO:0000259" key="7">
    <source>
        <dbReference type="PROSITE" id="PS50122"/>
    </source>
</evidence>
<dbReference type="EC" id="3.5.1.44" evidence="3"/>
<keyword evidence="3 4" id="KW-0145">Chemotaxis</keyword>
<gene>
    <name evidence="3" type="primary">cheB</name>
    <name evidence="8" type="ORF">HNQ77_004551</name>
</gene>
<feature type="active site" evidence="3 4">
    <location>
        <position position="340"/>
    </location>
</feature>
<feature type="active site" evidence="3 4">
    <location>
        <position position="244"/>
    </location>
</feature>
<evidence type="ECO:0000259" key="6">
    <source>
        <dbReference type="PROSITE" id="PS50110"/>
    </source>
</evidence>
<organism evidence="8 9">
    <name type="scientific">Silvibacterium bohemicum</name>
    <dbReference type="NCBI Taxonomy" id="1577686"/>
    <lineage>
        <taxon>Bacteria</taxon>
        <taxon>Pseudomonadati</taxon>
        <taxon>Acidobacteriota</taxon>
        <taxon>Terriglobia</taxon>
        <taxon>Terriglobales</taxon>
        <taxon>Acidobacteriaceae</taxon>
        <taxon>Silvibacterium</taxon>
    </lineage>
</organism>
<dbReference type="EMBL" id="JACHEK010000010">
    <property type="protein sequence ID" value="MBB6146572.1"/>
    <property type="molecule type" value="Genomic_DNA"/>
</dbReference>
<dbReference type="InterPro" id="IPR008248">
    <property type="entry name" value="CheB-like"/>
</dbReference>
<dbReference type="InterPro" id="IPR035909">
    <property type="entry name" value="CheB_C"/>
</dbReference>
<feature type="domain" description="CheB-type methylesterase" evidence="7">
    <location>
        <begin position="208"/>
        <end position="398"/>
    </location>
</feature>
<dbReference type="PROSITE" id="PS50122">
    <property type="entry name" value="CHEB"/>
    <property type="match status" value="1"/>
</dbReference>
<evidence type="ECO:0000313" key="9">
    <source>
        <dbReference type="Proteomes" id="UP000538666"/>
    </source>
</evidence>
<dbReference type="CDD" id="cd17541">
    <property type="entry name" value="REC_CheB-like"/>
    <property type="match status" value="1"/>
</dbReference>
<sequence length="401" mass="42691">MTPESTAAHPIAGILSIPGIPGVDRRIRVLIVDDSVVIRRMIARVLEEDAGIEVVGTAANGVLALQKVDELSPDILTLDIEMPEMDGLETLSRLHQRHPGIRVIMFSTLTERGARATIDSLLRGASEYVTKPVNTGSAEEAIAHLREVLLPKLKQFFTPKAKTPPPIAAIPARAAIAPPTHSPTLTPSFSPTSSLILPARPAARRTRPYRILAIGVSTGGPTALGEVMPEIPADFPLPIVIVQHMPPLFTQVLAERLNGKCRIRVVEAGHGMPLEPGTAYIAPGNFHMRFATRGTQTLIALDQGPMENSCRPAVDVMLRSAAEIFQGDVLVAILTGMGRDGTLGAELVKNLGGSVIAQDHDSSVVWGMPGAVVEAGLADMVVSLKSMGQCLLRQVRQVANA</sequence>
<evidence type="ECO:0000256" key="1">
    <source>
        <dbReference type="ARBA" id="ARBA00022801"/>
    </source>
</evidence>
<keyword evidence="1 3" id="KW-0378">Hydrolase</keyword>
<comment type="caution">
    <text evidence="8">The sequence shown here is derived from an EMBL/GenBank/DDBJ whole genome shotgun (WGS) entry which is preliminary data.</text>
</comment>
<dbReference type="CDD" id="cd16432">
    <property type="entry name" value="CheB_Rec"/>
    <property type="match status" value="1"/>
</dbReference>
<evidence type="ECO:0000313" key="8">
    <source>
        <dbReference type="EMBL" id="MBB6146572.1"/>
    </source>
</evidence>
<comment type="PTM">
    <text evidence="3">Phosphorylated by CheA. Phosphorylation of the N-terminal regulatory domain activates the methylesterase activity.</text>
</comment>
<dbReference type="Gene3D" id="3.40.50.2300">
    <property type="match status" value="1"/>
</dbReference>
<feature type="active site" evidence="3 4">
    <location>
        <position position="217"/>
    </location>
</feature>
<dbReference type="InterPro" id="IPR000673">
    <property type="entry name" value="Sig_transdc_resp-reg_Me-estase"/>
</dbReference>
<name>A0A841JYY6_9BACT</name>
<evidence type="ECO:0000256" key="5">
    <source>
        <dbReference type="PROSITE-ProRule" id="PRU00169"/>
    </source>
</evidence>
<dbReference type="RefSeq" id="WP_082125633.1">
    <property type="nucleotide sequence ID" value="NZ_JACHEK010000010.1"/>
</dbReference>
<evidence type="ECO:0000256" key="3">
    <source>
        <dbReference type="HAMAP-Rule" id="MF_00099"/>
    </source>
</evidence>